<name>F0Q6H2_PARA1</name>
<feature type="transmembrane region" description="Helical" evidence="8">
    <location>
        <begin position="75"/>
        <end position="94"/>
    </location>
</feature>
<evidence type="ECO:0000256" key="5">
    <source>
        <dbReference type="ARBA" id="ARBA00022989"/>
    </source>
</evidence>
<feature type="transmembrane region" description="Helical" evidence="8">
    <location>
        <begin position="470"/>
        <end position="489"/>
    </location>
</feature>
<dbReference type="Proteomes" id="UP000002482">
    <property type="component" value="Chromosome"/>
</dbReference>
<dbReference type="InterPro" id="IPR020846">
    <property type="entry name" value="MFS_dom"/>
</dbReference>
<accession>F0Q6H2</accession>
<dbReference type="InterPro" id="IPR036259">
    <property type="entry name" value="MFS_trans_sf"/>
</dbReference>
<dbReference type="Gene3D" id="1.20.1250.20">
    <property type="entry name" value="MFS general substrate transporter like domains"/>
    <property type="match status" value="1"/>
</dbReference>
<keyword evidence="3" id="KW-1003">Cell membrane</keyword>
<dbReference type="GeneID" id="34239449"/>
<dbReference type="Pfam" id="PF07690">
    <property type="entry name" value="MFS_1"/>
    <property type="match status" value="1"/>
</dbReference>
<dbReference type="GO" id="GO:0005886">
    <property type="term" value="C:plasma membrane"/>
    <property type="evidence" value="ECO:0007669"/>
    <property type="project" value="UniProtKB-SubCell"/>
</dbReference>
<feature type="transmembrane region" description="Helical" evidence="8">
    <location>
        <begin position="262"/>
        <end position="282"/>
    </location>
</feature>
<reference evidence="10" key="1">
    <citation type="submission" date="2011-02" db="EMBL/GenBank/DDBJ databases">
        <title>Complete sequence of Acidovorax avenae subsp. avenae ATCC 19860.</title>
        <authorList>
            <consortium name="US DOE Joint Genome Institute"/>
            <person name="Lucas S."/>
            <person name="Copeland A."/>
            <person name="Lapidus A."/>
            <person name="Cheng J.-F."/>
            <person name="Goodwin L."/>
            <person name="Pitluck S."/>
            <person name="Chertkov O."/>
            <person name="Held B."/>
            <person name="Detter J.C."/>
            <person name="Han C."/>
            <person name="Tapia R."/>
            <person name="Land M."/>
            <person name="Hauser L."/>
            <person name="Kyrpides N."/>
            <person name="Ivanova N."/>
            <person name="Ovchinnikova G."/>
            <person name="Pagani I."/>
            <person name="Gordon S."/>
            <person name="Woyke T."/>
        </authorList>
    </citation>
    <scope>NUCLEOTIDE SEQUENCE</scope>
    <source>
        <strain evidence="10">ATCC 19860</strain>
    </source>
</reference>
<keyword evidence="4 8" id="KW-0812">Transmembrane</keyword>
<feature type="transmembrane region" description="Helical" evidence="8">
    <location>
        <begin position="164"/>
        <end position="186"/>
    </location>
</feature>
<evidence type="ECO:0000313" key="10">
    <source>
        <dbReference type="EMBL" id="ADX45725.1"/>
    </source>
</evidence>
<dbReference type="PANTHER" id="PTHR42718">
    <property type="entry name" value="MAJOR FACILITATOR SUPERFAMILY MULTIDRUG TRANSPORTER MFSC"/>
    <property type="match status" value="1"/>
</dbReference>
<dbReference type="PROSITE" id="PS50850">
    <property type="entry name" value="MFS"/>
    <property type="match status" value="1"/>
</dbReference>
<dbReference type="PANTHER" id="PTHR42718:SF46">
    <property type="entry name" value="BLR6921 PROTEIN"/>
    <property type="match status" value="1"/>
</dbReference>
<proteinExistence type="predicted"/>
<dbReference type="InterPro" id="IPR011701">
    <property type="entry name" value="MFS"/>
</dbReference>
<dbReference type="HOGENOM" id="CLU_000960_28_3_4"/>
<gene>
    <name evidence="10" type="ordered locus">Acav_1807</name>
</gene>
<protein>
    <submittedName>
        <fullName evidence="10">Major facilitator superfamily MFS_1</fullName>
    </submittedName>
</protein>
<keyword evidence="5 8" id="KW-1133">Transmembrane helix</keyword>
<feature type="region of interest" description="Disordered" evidence="7">
    <location>
        <begin position="1"/>
        <end position="33"/>
    </location>
</feature>
<evidence type="ECO:0000256" key="4">
    <source>
        <dbReference type="ARBA" id="ARBA00022692"/>
    </source>
</evidence>
<dbReference type="AlphaFoldDB" id="F0Q6H2"/>
<feature type="transmembrane region" description="Helical" evidence="8">
    <location>
        <begin position="303"/>
        <end position="330"/>
    </location>
</feature>
<dbReference type="RefSeq" id="WP_013594243.1">
    <property type="nucleotide sequence ID" value="NC_015138.1"/>
</dbReference>
<feature type="transmembrane region" description="Helical" evidence="8">
    <location>
        <begin position="434"/>
        <end position="458"/>
    </location>
</feature>
<sequence length="502" mass="50352">MSGAAPGTTPGAGEGGTTGAAASRPAGVADGLEPPERGRAMLVIILGIAVAVLDGSIMNLALPTIARELQAGAPQAIWVVNAYQIATLGMLLPLAALGERIGYRRVYLLGMGLFAVSSLGAMLASSLEVLIAARAVQGLGAAGIMSVNAALVRMIYPRARLGQGLALNSLVVAASSVAGPSVAAAILSVSSWPMLFAINLPLGLATLWLGRRALPFNPAPPAHGAKAGARFSVIDVALNVLMFALVFIGGDQLGVHGGAGGLPLGPALTLLAGLAVGVVFVRRQVRADRRGETPLFPVDLLRIPVFSLSMGASIAAFCAQMLAFLALPFLLLEAHGRSHAEAGLLITPWPLAIVAVAPLAGRLIGRVPDGLLGGIGMAVLALGLAALAGMPQDAGAFGVVWRMALCGVGFALFQSPNNHTIVTSAPLQRSGAAGGMLSTARLTGQTLGAVLLAVIFAIQGTHGGHAETVAFWLAAGSAVVAGVCSVLRLGPARAAGGRGAGH</sequence>
<dbReference type="EMBL" id="CP002521">
    <property type="protein sequence ID" value="ADX45725.1"/>
    <property type="molecule type" value="Genomic_DNA"/>
</dbReference>
<feature type="transmembrane region" description="Helical" evidence="8">
    <location>
        <begin position="131"/>
        <end position="152"/>
    </location>
</feature>
<feature type="transmembrane region" description="Helical" evidence="8">
    <location>
        <begin position="40"/>
        <end position="63"/>
    </location>
</feature>
<keyword evidence="11" id="KW-1185">Reference proteome</keyword>
<evidence type="ECO:0000256" key="3">
    <source>
        <dbReference type="ARBA" id="ARBA00022475"/>
    </source>
</evidence>
<evidence type="ECO:0000256" key="1">
    <source>
        <dbReference type="ARBA" id="ARBA00004651"/>
    </source>
</evidence>
<keyword evidence="2" id="KW-0813">Transport</keyword>
<feature type="transmembrane region" description="Helical" evidence="8">
    <location>
        <begin position="394"/>
        <end position="413"/>
    </location>
</feature>
<dbReference type="GO" id="GO:0022857">
    <property type="term" value="F:transmembrane transporter activity"/>
    <property type="evidence" value="ECO:0007669"/>
    <property type="project" value="InterPro"/>
</dbReference>
<dbReference type="CDD" id="cd17321">
    <property type="entry name" value="MFS_MMR_MDR_like"/>
    <property type="match status" value="1"/>
</dbReference>
<evidence type="ECO:0000259" key="9">
    <source>
        <dbReference type="PROSITE" id="PS50850"/>
    </source>
</evidence>
<evidence type="ECO:0000256" key="6">
    <source>
        <dbReference type="ARBA" id="ARBA00023136"/>
    </source>
</evidence>
<feature type="transmembrane region" description="Helical" evidence="8">
    <location>
        <begin position="371"/>
        <end position="388"/>
    </location>
</feature>
<feature type="transmembrane region" description="Helical" evidence="8">
    <location>
        <begin position="106"/>
        <end position="125"/>
    </location>
</feature>
<evidence type="ECO:0000256" key="7">
    <source>
        <dbReference type="SAM" id="MobiDB-lite"/>
    </source>
</evidence>
<evidence type="ECO:0000313" key="11">
    <source>
        <dbReference type="Proteomes" id="UP000002482"/>
    </source>
</evidence>
<feature type="domain" description="Major facilitator superfamily (MFS) profile" evidence="9">
    <location>
        <begin position="40"/>
        <end position="493"/>
    </location>
</feature>
<dbReference type="KEGG" id="aaa:Acav_1807"/>
<comment type="subcellular location">
    <subcellularLocation>
        <location evidence="1">Cell membrane</location>
        <topology evidence="1">Multi-pass membrane protein</topology>
    </subcellularLocation>
</comment>
<dbReference type="SUPFAM" id="SSF103473">
    <property type="entry name" value="MFS general substrate transporter"/>
    <property type="match status" value="1"/>
</dbReference>
<dbReference type="OrthoDB" id="9807274at2"/>
<evidence type="ECO:0000256" key="8">
    <source>
        <dbReference type="SAM" id="Phobius"/>
    </source>
</evidence>
<evidence type="ECO:0000256" key="2">
    <source>
        <dbReference type="ARBA" id="ARBA00022448"/>
    </source>
</evidence>
<organism evidence="10 11">
    <name type="scientific">Paracidovorax avenae (strain ATCC 19860 / DSM 7227 / CCUG 15838 / JCM 20985 / LMG 2117 / NCPPB 1011)</name>
    <name type="common">Acidovorax avenae</name>
    <dbReference type="NCBI Taxonomy" id="643561"/>
    <lineage>
        <taxon>Bacteria</taxon>
        <taxon>Pseudomonadati</taxon>
        <taxon>Pseudomonadota</taxon>
        <taxon>Betaproteobacteria</taxon>
        <taxon>Burkholderiales</taxon>
        <taxon>Comamonadaceae</taxon>
        <taxon>Paracidovorax</taxon>
    </lineage>
</organism>
<dbReference type="Gene3D" id="1.20.1720.10">
    <property type="entry name" value="Multidrug resistance protein D"/>
    <property type="match status" value="1"/>
</dbReference>
<feature type="transmembrane region" description="Helical" evidence="8">
    <location>
        <begin position="231"/>
        <end position="250"/>
    </location>
</feature>
<feature type="transmembrane region" description="Helical" evidence="8">
    <location>
        <begin position="342"/>
        <end position="364"/>
    </location>
</feature>
<feature type="transmembrane region" description="Helical" evidence="8">
    <location>
        <begin position="192"/>
        <end position="210"/>
    </location>
</feature>
<keyword evidence="6 8" id="KW-0472">Membrane</keyword>